<comment type="similarity">
    <text evidence="1">Belongs to the ROK (NagC/XylR) family.</text>
</comment>
<dbReference type="InterPro" id="IPR043129">
    <property type="entry name" value="ATPase_NBD"/>
</dbReference>
<protein>
    <submittedName>
        <fullName evidence="2">ROK family protein</fullName>
    </submittedName>
</protein>
<reference evidence="2 3" key="1">
    <citation type="submission" date="2024-06" db="EMBL/GenBank/DDBJ databases">
        <title>Chitinophaga defluvii sp. nov., isolated from municipal sewage.</title>
        <authorList>
            <person name="Zhang L."/>
        </authorList>
    </citation>
    <scope>NUCLEOTIDE SEQUENCE [LARGE SCALE GENOMIC DNA]</scope>
    <source>
        <strain evidence="2 3">H8</strain>
    </source>
</reference>
<evidence type="ECO:0000313" key="2">
    <source>
        <dbReference type="EMBL" id="MET6996835.1"/>
    </source>
</evidence>
<comment type="caution">
    <text evidence="2">The sequence shown here is derived from an EMBL/GenBank/DDBJ whole genome shotgun (WGS) entry which is preliminary data.</text>
</comment>
<dbReference type="EMBL" id="JBEXAC010000001">
    <property type="protein sequence ID" value="MET6996835.1"/>
    <property type="molecule type" value="Genomic_DNA"/>
</dbReference>
<dbReference type="Pfam" id="PF00480">
    <property type="entry name" value="ROK"/>
    <property type="match status" value="1"/>
</dbReference>
<dbReference type="Proteomes" id="UP001549749">
    <property type="component" value="Unassembled WGS sequence"/>
</dbReference>
<evidence type="ECO:0000313" key="3">
    <source>
        <dbReference type="Proteomes" id="UP001549749"/>
    </source>
</evidence>
<keyword evidence="3" id="KW-1185">Reference proteome</keyword>
<dbReference type="Gene3D" id="3.30.420.40">
    <property type="match status" value="2"/>
</dbReference>
<dbReference type="PANTHER" id="PTHR18964:SF149">
    <property type="entry name" value="BIFUNCTIONAL UDP-N-ACETYLGLUCOSAMINE 2-EPIMERASE_N-ACETYLMANNOSAMINE KINASE"/>
    <property type="match status" value="1"/>
</dbReference>
<sequence>MNGKHKEDAFLAVEIGGSKLQLVAYDAAAQVLEKRRFAVARELGAAGIRKQLEEVLPLMRQQFNLQATGVGFGGPVNRGAGTIGVSHQIDGWSGFPLADWMRELTNTPVFIENDANTAALGEAVYGAGTGYNTVFYSNIGSGIGGGLVQHKELYHGKYPGEVEIGHLRMTVDGTTLEQQCCGWAIDAMVKAAVQKHPNGILAGLVANGPAGSEARFLPPAIQQHCPDAQAILDYITTQLAWALSHVVHLFHPDIIILGGGISLIGEPLSSSINNKLPGFVMKAFHPVPQVVLAGLGEDVVPMGALAMIL</sequence>
<dbReference type="InterPro" id="IPR000600">
    <property type="entry name" value="ROK"/>
</dbReference>
<name>A0ABV2T2L4_9BACT</name>
<dbReference type="RefSeq" id="WP_354659476.1">
    <property type="nucleotide sequence ID" value="NZ_JBEXAC010000001.1"/>
</dbReference>
<accession>A0ABV2T2L4</accession>
<dbReference type="PANTHER" id="PTHR18964">
    <property type="entry name" value="ROK (REPRESSOR, ORF, KINASE) FAMILY"/>
    <property type="match status" value="1"/>
</dbReference>
<proteinExistence type="inferred from homology"/>
<dbReference type="SUPFAM" id="SSF53067">
    <property type="entry name" value="Actin-like ATPase domain"/>
    <property type="match status" value="1"/>
</dbReference>
<dbReference type="CDD" id="cd23763">
    <property type="entry name" value="ASKHA_ATPase_ROK"/>
    <property type="match status" value="1"/>
</dbReference>
<gene>
    <name evidence="2" type="ORF">ABR189_05630</name>
</gene>
<organism evidence="2 3">
    <name type="scientific">Chitinophaga defluvii</name>
    <dbReference type="NCBI Taxonomy" id="3163343"/>
    <lineage>
        <taxon>Bacteria</taxon>
        <taxon>Pseudomonadati</taxon>
        <taxon>Bacteroidota</taxon>
        <taxon>Chitinophagia</taxon>
        <taxon>Chitinophagales</taxon>
        <taxon>Chitinophagaceae</taxon>
        <taxon>Chitinophaga</taxon>
    </lineage>
</organism>
<evidence type="ECO:0000256" key="1">
    <source>
        <dbReference type="ARBA" id="ARBA00006479"/>
    </source>
</evidence>